<comment type="similarity">
    <text evidence="2">Belongs to the ESF2/ABP1 family.</text>
</comment>
<dbReference type="InterPro" id="IPR012677">
    <property type="entry name" value="Nucleotide-bd_a/b_plait_sf"/>
</dbReference>
<dbReference type="EMBL" id="KE346364">
    <property type="protein sequence ID" value="KJE92929.1"/>
    <property type="molecule type" value="Genomic_DNA"/>
</dbReference>
<dbReference type="Proteomes" id="UP000008743">
    <property type="component" value="Unassembled WGS sequence"/>
</dbReference>
<evidence type="ECO:0000256" key="6">
    <source>
        <dbReference type="SAM" id="MobiDB-lite"/>
    </source>
</evidence>
<gene>
    <name evidence="8" type="ORF">CAOG_003811</name>
</gene>
<dbReference type="GO" id="GO:0034462">
    <property type="term" value="P:small-subunit processome assembly"/>
    <property type="evidence" value="ECO:0007669"/>
    <property type="project" value="TreeGrafter"/>
</dbReference>
<accession>A0A0D2X2P7</accession>
<dbReference type="InterPro" id="IPR000504">
    <property type="entry name" value="RRM_dom"/>
</dbReference>
<keyword evidence="4" id="KW-0539">Nucleus</keyword>
<dbReference type="eggNOG" id="KOG3152">
    <property type="taxonomic scope" value="Eukaryota"/>
</dbReference>
<feature type="compositionally biased region" description="Basic and acidic residues" evidence="6">
    <location>
        <begin position="319"/>
        <end position="329"/>
    </location>
</feature>
<keyword evidence="3 5" id="KW-0694">RNA-binding</keyword>
<dbReference type="OMA" id="HMLSEQM"/>
<feature type="region of interest" description="Disordered" evidence="6">
    <location>
        <begin position="319"/>
        <end position="403"/>
    </location>
</feature>
<dbReference type="GO" id="GO:0000480">
    <property type="term" value="P:endonucleolytic cleavage in 5'-ETS of tricistronic rRNA transcript (SSU-rRNA, 5.8S rRNA, LSU-rRNA)"/>
    <property type="evidence" value="ECO:0007669"/>
    <property type="project" value="TreeGrafter"/>
</dbReference>
<comment type="subcellular location">
    <subcellularLocation>
        <location evidence="1">Nucleus</location>
        <location evidence="1">Nucleolus</location>
    </subcellularLocation>
</comment>
<dbReference type="STRING" id="595528.A0A0D2X2P7"/>
<dbReference type="InterPro" id="IPR035979">
    <property type="entry name" value="RBD_domain_sf"/>
</dbReference>
<dbReference type="OrthoDB" id="287393at2759"/>
<dbReference type="SUPFAM" id="SSF54928">
    <property type="entry name" value="RNA-binding domain, RBD"/>
    <property type="match status" value="1"/>
</dbReference>
<evidence type="ECO:0000259" key="7">
    <source>
        <dbReference type="PROSITE" id="PS50102"/>
    </source>
</evidence>
<dbReference type="GO" id="GO:0005730">
    <property type="term" value="C:nucleolus"/>
    <property type="evidence" value="ECO:0007669"/>
    <property type="project" value="UniProtKB-SubCell"/>
</dbReference>
<dbReference type="PROSITE" id="PS50102">
    <property type="entry name" value="RRM"/>
    <property type="match status" value="1"/>
</dbReference>
<sequence>MPKRSNGAASPAVAEVDSRFAKLSQMLAEERGHGSASSPKPKQNLMVKQPVQQGKGRSPTITASKSTGSDNDDDDDDDIDEDEFEDDDEDDQFEDEDEDELSHVEDDDQAEDDQDDQDQEDDDNDHDQDGDGDGDGEEELAEVSGKKHDKKRPVIEATSVESFNEKVAKSGVLYLSRVPPHMKPDKIRHLLQIYGAIGRVFLQPEDPEARKRRIKKGGNKKKNFSEGWIEFADKGVAKSVAASLNGTMIGGKKSSFYHDDLWLLKYLPKFKWHHLTEQIAYENAVRDQRLRTELAQSKRENNFFMENVDKSKKIREVESRKFAKKRQADDGEDDAPSAVHTSKKSRSEADDIQAHLAAAPIVRTFRQKQAVPEPEERTRAMDHSVLARVFSNGKSASPATTKR</sequence>
<protein>
    <submittedName>
        <fullName evidence="8">Pre-rRNA-processing protein esf-2</fullName>
    </submittedName>
</protein>
<feature type="compositionally biased region" description="Polar residues" evidence="6">
    <location>
        <begin position="59"/>
        <end position="69"/>
    </location>
</feature>
<name>A0A0D2X2P7_CAPO3</name>
<dbReference type="InterPro" id="IPR039119">
    <property type="entry name" value="ABT1/Esf2"/>
</dbReference>
<evidence type="ECO:0000256" key="2">
    <source>
        <dbReference type="ARBA" id="ARBA00005819"/>
    </source>
</evidence>
<feature type="compositionally biased region" description="Polar residues" evidence="6">
    <location>
        <begin position="392"/>
        <end position="403"/>
    </location>
</feature>
<dbReference type="SMART" id="SM00360">
    <property type="entry name" value="RRM"/>
    <property type="match status" value="1"/>
</dbReference>
<dbReference type="PANTHER" id="PTHR12311:SF7">
    <property type="entry name" value="ACTIVATOR OF BASAL TRANSCRIPTION 1"/>
    <property type="match status" value="1"/>
</dbReference>
<keyword evidence="9" id="KW-1185">Reference proteome</keyword>
<reference evidence="9" key="1">
    <citation type="submission" date="2011-02" db="EMBL/GenBank/DDBJ databases">
        <title>The Genome Sequence of Capsaspora owczarzaki ATCC 30864.</title>
        <authorList>
            <person name="Russ C."/>
            <person name="Cuomo C."/>
            <person name="Burger G."/>
            <person name="Gray M.W."/>
            <person name="Holland P.W.H."/>
            <person name="King N."/>
            <person name="Lang F.B.F."/>
            <person name="Roger A.J."/>
            <person name="Ruiz-Trillo I."/>
            <person name="Young S.K."/>
            <person name="Zeng Q."/>
            <person name="Gargeya S."/>
            <person name="Alvarado L."/>
            <person name="Berlin A."/>
            <person name="Chapman S.B."/>
            <person name="Chen Z."/>
            <person name="Freedman E."/>
            <person name="Gellesch M."/>
            <person name="Goldberg J."/>
            <person name="Griggs A."/>
            <person name="Gujja S."/>
            <person name="Heilman E."/>
            <person name="Heiman D."/>
            <person name="Howarth C."/>
            <person name="Mehta T."/>
            <person name="Neiman D."/>
            <person name="Pearson M."/>
            <person name="Roberts A."/>
            <person name="Saif S."/>
            <person name="Shea T."/>
            <person name="Shenoy N."/>
            <person name="Sisk P."/>
            <person name="Stolte C."/>
            <person name="Sykes S."/>
            <person name="White J."/>
            <person name="Yandava C."/>
            <person name="Haas B."/>
            <person name="Nusbaum C."/>
            <person name="Birren B."/>
        </authorList>
    </citation>
    <scope>NUCLEOTIDE SEQUENCE</scope>
    <source>
        <strain evidence="9">ATCC 30864</strain>
    </source>
</reference>
<dbReference type="GO" id="GO:0000472">
    <property type="term" value="P:endonucleolytic cleavage to generate mature 5'-end of SSU-rRNA from (SSU-rRNA, 5.8S rRNA, LSU-rRNA)"/>
    <property type="evidence" value="ECO:0007669"/>
    <property type="project" value="TreeGrafter"/>
</dbReference>
<evidence type="ECO:0000256" key="1">
    <source>
        <dbReference type="ARBA" id="ARBA00004604"/>
    </source>
</evidence>
<feature type="domain" description="RRM" evidence="7">
    <location>
        <begin position="171"/>
        <end position="253"/>
    </location>
</feature>
<feature type="compositionally biased region" description="Acidic residues" evidence="6">
    <location>
        <begin position="70"/>
        <end position="141"/>
    </location>
</feature>
<dbReference type="Gene3D" id="3.30.70.330">
    <property type="match status" value="1"/>
</dbReference>
<dbReference type="InterPro" id="IPR034353">
    <property type="entry name" value="ABT1/ESF2_RRM"/>
</dbReference>
<dbReference type="CDD" id="cd12263">
    <property type="entry name" value="RRM_ABT1_like"/>
    <property type="match status" value="1"/>
</dbReference>
<dbReference type="PhylomeDB" id="A0A0D2X2P7"/>
<dbReference type="GO" id="GO:0000447">
    <property type="term" value="P:endonucleolytic cleavage in ITS1 to separate SSU-rRNA from 5.8S rRNA and LSU-rRNA from tricistronic rRNA transcript (SSU-rRNA, 5.8S rRNA, LSU-rRNA)"/>
    <property type="evidence" value="ECO:0007669"/>
    <property type="project" value="TreeGrafter"/>
</dbReference>
<dbReference type="AlphaFoldDB" id="A0A0D2X2P7"/>
<evidence type="ECO:0000256" key="3">
    <source>
        <dbReference type="ARBA" id="ARBA00022884"/>
    </source>
</evidence>
<evidence type="ECO:0000256" key="4">
    <source>
        <dbReference type="ARBA" id="ARBA00023242"/>
    </source>
</evidence>
<evidence type="ECO:0000256" key="5">
    <source>
        <dbReference type="PROSITE-ProRule" id="PRU00176"/>
    </source>
</evidence>
<proteinExistence type="inferred from homology"/>
<dbReference type="GO" id="GO:0003723">
    <property type="term" value="F:RNA binding"/>
    <property type="evidence" value="ECO:0007669"/>
    <property type="project" value="UniProtKB-UniRule"/>
</dbReference>
<evidence type="ECO:0000313" key="9">
    <source>
        <dbReference type="Proteomes" id="UP000008743"/>
    </source>
</evidence>
<organism evidence="8 9">
    <name type="scientific">Capsaspora owczarzaki (strain ATCC 30864)</name>
    <dbReference type="NCBI Taxonomy" id="595528"/>
    <lineage>
        <taxon>Eukaryota</taxon>
        <taxon>Filasterea</taxon>
        <taxon>Capsaspora</taxon>
    </lineage>
</organism>
<dbReference type="PANTHER" id="PTHR12311">
    <property type="entry name" value="ACTIVATOR OF BASAL TRANSCRIPTION 1"/>
    <property type="match status" value="1"/>
</dbReference>
<evidence type="ECO:0000313" key="8">
    <source>
        <dbReference type="EMBL" id="KJE92929.1"/>
    </source>
</evidence>
<dbReference type="RefSeq" id="XP_004363539.1">
    <property type="nucleotide sequence ID" value="XM_004363482.2"/>
</dbReference>
<dbReference type="InParanoid" id="A0A0D2X2P7"/>
<feature type="region of interest" description="Disordered" evidence="6">
    <location>
        <begin position="24"/>
        <end position="153"/>
    </location>
</feature>